<sequence length="29" mass="3097">MAVNCYLPCPQPDIALGLPPPIQFIVASQ</sequence>
<evidence type="ECO:0000313" key="1">
    <source>
        <dbReference type="EMBL" id="KAJ0100491.1"/>
    </source>
</evidence>
<reference evidence="2" key="1">
    <citation type="journal article" date="2023" name="G3 (Bethesda)">
        <title>Genome assembly and association tests identify interacting loci associated with vigor, precocity, and sex in interspecific pistachio rootstocks.</title>
        <authorList>
            <person name="Palmer W."/>
            <person name="Jacygrad E."/>
            <person name="Sagayaradj S."/>
            <person name="Cavanaugh K."/>
            <person name="Han R."/>
            <person name="Bertier L."/>
            <person name="Beede B."/>
            <person name="Kafkas S."/>
            <person name="Golino D."/>
            <person name="Preece J."/>
            <person name="Michelmore R."/>
        </authorList>
    </citation>
    <scope>NUCLEOTIDE SEQUENCE [LARGE SCALE GENOMIC DNA]</scope>
</reference>
<comment type="caution">
    <text evidence="1">The sequence shown here is derived from an EMBL/GenBank/DDBJ whole genome shotgun (WGS) entry which is preliminary data.</text>
</comment>
<accession>A0ACC1BNQ0</accession>
<name>A0ACC1BNQ0_9ROSI</name>
<protein>
    <submittedName>
        <fullName evidence="1">Uncharacterized protein</fullName>
    </submittedName>
</protein>
<dbReference type="EMBL" id="CM047900">
    <property type="protein sequence ID" value="KAJ0100491.1"/>
    <property type="molecule type" value="Genomic_DNA"/>
</dbReference>
<gene>
    <name evidence="1" type="ORF">Patl1_20634</name>
</gene>
<organism evidence="1 2">
    <name type="scientific">Pistacia atlantica</name>
    <dbReference type="NCBI Taxonomy" id="434234"/>
    <lineage>
        <taxon>Eukaryota</taxon>
        <taxon>Viridiplantae</taxon>
        <taxon>Streptophyta</taxon>
        <taxon>Embryophyta</taxon>
        <taxon>Tracheophyta</taxon>
        <taxon>Spermatophyta</taxon>
        <taxon>Magnoliopsida</taxon>
        <taxon>eudicotyledons</taxon>
        <taxon>Gunneridae</taxon>
        <taxon>Pentapetalae</taxon>
        <taxon>rosids</taxon>
        <taxon>malvids</taxon>
        <taxon>Sapindales</taxon>
        <taxon>Anacardiaceae</taxon>
        <taxon>Pistacia</taxon>
    </lineage>
</organism>
<evidence type="ECO:0000313" key="2">
    <source>
        <dbReference type="Proteomes" id="UP001164250"/>
    </source>
</evidence>
<dbReference type="Proteomes" id="UP001164250">
    <property type="component" value="Chromosome 4"/>
</dbReference>
<keyword evidence="2" id="KW-1185">Reference proteome</keyword>
<proteinExistence type="predicted"/>